<evidence type="ECO:0000256" key="6">
    <source>
        <dbReference type="ARBA" id="ARBA00022840"/>
    </source>
</evidence>
<dbReference type="InterPro" id="IPR039421">
    <property type="entry name" value="Type_1_exporter"/>
</dbReference>
<keyword evidence="5" id="KW-0547">Nucleotide-binding</keyword>
<comment type="subcellular location">
    <subcellularLocation>
        <location evidence="1">Cell inner membrane</location>
        <topology evidence="1">Multi-pass membrane protein</topology>
    </subcellularLocation>
</comment>
<keyword evidence="7" id="KW-1133">Transmembrane helix</keyword>
<evidence type="ECO:0000256" key="8">
    <source>
        <dbReference type="ARBA" id="ARBA00023136"/>
    </source>
</evidence>
<dbReference type="PROSITE" id="PS50929">
    <property type="entry name" value="ABC_TM1F"/>
    <property type="match status" value="1"/>
</dbReference>
<dbReference type="FunFam" id="3.40.50.300:FF:000221">
    <property type="entry name" value="Multidrug ABC transporter ATP-binding protein"/>
    <property type="match status" value="1"/>
</dbReference>
<dbReference type="Pfam" id="PF00005">
    <property type="entry name" value="ABC_tran"/>
    <property type="match status" value="1"/>
</dbReference>
<dbReference type="GO" id="GO:0005524">
    <property type="term" value="F:ATP binding"/>
    <property type="evidence" value="ECO:0007669"/>
    <property type="project" value="UniProtKB-KW"/>
</dbReference>
<evidence type="ECO:0000256" key="7">
    <source>
        <dbReference type="ARBA" id="ARBA00022989"/>
    </source>
</evidence>
<evidence type="ECO:0000256" key="4">
    <source>
        <dbReference type="ARBA" id="ARBA00022692"/>
    </source>
</evidence>
<dbReference type="EMBL" id="CP063310">
    <property type="protein sequence ID" value="QOS69729.1"/>
    <property type="molecule type" value="Genomic_DNA"/>
</dbReference>
<dbReference type="SMART" id="SM00382">
    <property type="entry name" value="AAA"/>
    <property type="match status" value="1"/>
</dbReference>
<reference evidence="10 11" key="1">
    <citation type="submission" date="2020-10" db="EMBL/GenBank/DDBJ databases">
        <title>Eggerthella sp. nov., isolated from human feces.</title>
        <authorList>
            <person name="Yajun G."/>
        </authorList>
    </citation>
    <scope>NUCLEOTIDE SEQUENCE [LARGE SCALE GENOMIC DNA]</scope>
    <source>
        <strain evidence="10 11">HF-1101</strain>
    </source>
</reference>
<keyword evidence="8" id="KW-0472">Membrane</keyword>
<dbReference type="Gene3D" id="1.20.1560.10">
    <property type="entry name" value="ABC transporter type 1, transmembrane domain"/>
    <property type="match status" value="1"/>
</dbReference>
<dbReference type="GO" id="GO:0016887">
    <property type="term" value="F:ATP hydrolysis activity"/>
    <property type="evidence" value="ECO:0007669"/>
    <property type="project" value="InterPro"/>
</dbReference>
<dbReference type="InterPro" id="IPR027417">
    <property type="entry name" value="P-loop_NTPase"/>
</dbReference>
<evidence type="ECO:0000256" key="9">
    <source>
        <dbReference type="ARBA" id="ARBA00023455"/>
    </source>
</evidence>
<accession>A0A6L7IQP3</accession>
<dbReference type="InterPro" id="IPR036640">
    <property type="entry name" value="ABC1_TM_sf"/>
</dbReference>
<name>A0A6L7IQP3_9ACTN</name>
<dbReference type="PANTHER" id="PTHR24221">
    <property type="entry name" value="ATP-BINDING CASSETTE SUB-FAMILY B"/>
    <property type="match status" value="1"/>
</dbReference>
<dbReference type="InterPro" id="IPR017871">
    <property type="entry name" value="ABC_transporter-like_CS"/>
</dbReference>
<dbReference type="AlphaFoldDB" id="A0A6L7IQP3"/>
<dbReference type="Pfam" id="PF00664">
    <property type="entry name" value="ABC_membrane"/>
    <property type="match status" value="1"/>
</dbReference>
<evidence type="ECO:0000256" key="1">
    <source>
        <dbReference type="ARBA" id="ARBA00004429"/>
    </source>
</evidence>
<dbReference type="GO" id="GO:0034040">
    <property type="term" value="F:ATPase-coupled lipid transmembrane transporter activity"/>
    <property type="evidence" value="ECO:0007669"/>
    <property type="project" value="TreeGrafter"/>
</dbReference>
<evidence type="ECO:0000313" key="11">
    <source>
        <dbReference type="Proteomes" id="UP000478463"/>
    </source>
</evidence>
<evidence type="ECO:0000256" key="5">
    <source>
        <dbReference type="ARBA" id="ARBA00022741"/>
    </source>
</evidence>
<protein>
    <submittedName>
        <fullName evidence="10">ABC transporter ATP-binding protein</fullName>
    </submittedName>
</protein>
<evidence type="ECO:0000256" key="3">
    <source>
        <dbReference type="ARBA" id="ARBA00022475"/>
    </source>
</evidence>
<comment type="similarity">
    <text evidence="9">Belongs to the ABC transporter superfamily. Siderophore-Fe(3+) uptake transporter (SIUT) (TC 3.A.1.21) family.</text>
</comment>
<organism evidence="10 11">
    <name type="scientific">Eggerthella guodeyinii</name>
    <dbReference type="NCBI Taxonomy" id="2690837"/>
    <lineage>
        <taxon>Bacteria</taxon>
        <taxon>Bacillati</taxon>
        <taxon>Actinomycetota</taxon>
        <taxon>Coriobacteriia</taxon>
        <taxon>Eggerthellales</taxon>
        <taxon>Eggerthellaceae</taxon>
        <taxon>Eggerthella</taxon>
    </lineage>
</organism>
<dbReference type="CDD" id="cd07346">
    <property type="entry name" value="ABC_6TM_exporters"/>
    <property type="match status" value="1"/>
</dbReference>
<dbReference type="InterPro" id="IPR003439">
    <property type="entry name" value="ABC_transporter-like_ATP-bd"/>
</dbReference>
<dbReference type="Gene3D" id="3.40.50.300">
    <property type="entry name" value="P-loop containing nucleotide triphosphate hydrolases"/>
    <property type="match status" value="1"/>
</dbReference>
<dbReference type="SUPFAM" id="SSF90123">
    <property type="entry name" value="ABC transporter transmembrane region"/>
    <property type="match status" value="1"/>
</dbReference>
<dbReference type="SUPFAM" id="SSF52540">
    <property type="entry name" value="P-loop containing nucleoside triphosphate hydrolases"/>
    <property type="match status" value="1"/>
</dbReference>
<gene>
    <name evidence="10" type="ORF">GS424_007815</name>
</gene>
<keyword evidence="3" id="KW-1003">Cell membrane</keyword>
<dbReference type="KEGG" id="egd:GS424_007815"/>
<dbReference type="PROSITE" id="PS50893">
    <property type="entry name" value="ABC_TRANSPORTER_2"/>
    <property type="match status" value="1"/>
</dbReference>
<keyword evidence="2" id="KW-0813">Transport</keyword>
<dbReference type="InterPro" id="IPR003593">
    <property type="entry name" value="AAA+_ATPase"/>
</dbReference>
<keyword evidence="4" id="KW-0812">Transmembrane</keyword>
<proteinExistence type="inferred from homology"/>
<dbReference type="Proteomes" id="UP000478463">
    <property type="component" value="Chromosome"/>
</dbReference>
<sequence>MLRDSLGLTDVGAKNFRRGVFFCTLANLVLMAPIGILFLLVSDFMDHLVAGAPLPALAPYLAGCVGILALMVLTQWAEYANTYHKVYEESARKRTDLAEHLRRLPLSFFGRRDLSDLTNAIMKDCSDQERMFMHVMPQLFGTGLSTAIVIVGIFFYDWRLALAAFWVVPAALLVMALTGKRQQRKAQAMEDARLEVADGVQEFLECAQEIRATNRSAAHLDALAAKLDAFERRQVASELTTGVFVTSAQAFLKLGIGTTVFVGATLLVSGQTDFMTYFAFLLVVTRVYDPVNLILQSIGELLSMRLSIRRTQELAAEKPMEGSTDFAPRGHDVVFEDVSFSYGDGEQVLRDVSFTAREGEVTALVGPSGSGKSTVAKLAARFWDADAGSVRVGGVNVADVDPETLLADYAEVFQDVVLFDDTVMGNIRLGRVGATDEEVLAAARAAMCDEFVSRMPQGYDTMIGENGGRLSGGERQRISIARAILKDAPVVLLDEATASLDVENETQVQQALSRLLAGKTVLVIAHRMRTVANADKVVVLKEGRVAEQGAPAELMAREGGLYRRMVELQTASAGWSIAS</sequence>
<dbReference type="InterPro" id="IPR011527">
    <property type="entry name" value="ABC1_TM_dom"/>
</dbReference>
<dbReference type="GO" id="GO:0005886">
    <property type="term" value="C:plasma membrane"/>
    <property type="evidence" value="ECO:0007669"/>
    <property type="project" value="UniProtKB-SubCell"/>
</dbReference>
<dbReference type="GO" id="GO:0140359">
    <property type="term" value="F:ABC-type transporter activity"/>
    <property type="evidence" value="ECO:0007669"/>
    <property type="project" value="InterPro"/>
</dbReference>
<dbReference type="PROSITE" id="PS00211">
    <property type="entry name" value="ABC_TRANSPORTER_1"/>
    <property type="match status" value="1"/>
</dbReference>
<keyword evidence="6 10" id="KW-0067">ATP-binding</keyword>
<evidence type="ECO:0000313" key="10">
    <source>
        <dbReference type="EMBL" id="QOS69729.1"/>
    </source>
</evidence>
<dbReference type="PANTHER" id="PTHR24221:SF397">
    <property type="entry name" value="ABC TRANSPORTER, ATP-BINDING TRANSMEMBRANE PROTEIN"/>
    <property type="match status" value="1"/>
</dbReference>
<dbReference type="RefSeq" id="WP_160941675.1">
    <property type="nucleotide sequence ID" value="NZ_CP063310.1"/>
</dbReference>
<evidence type="ECO:0000256" key="2">
    <source>
        <dbReference type="ARBA" id="ARBA00022448"/>
    </source>
</evidence>